<dbReference type="GO" id="GO:0005524">
    <property type="term" value="F:ATP binding"/>
    <property type="evidence" value="ECO:0007669"/>
    <property type="project" value="UniProtKB-KW"/>
</dbReference>
<evidence type="ECO:0000313" key="14">
    <source>
        <dbReference type="EMBL" id="RFU75576.1"/>
    </source>
</evidence>
<feature type="domain" description="ABC transporter" evidence="12">
    <location>
        <begin position="624"/>
        <end position="852"/>
    </location>
</feature>
<dbReference type="GO" id="GO:0016887">
    <property type="term" value="F:ATP hydrolysis activity"/>
    <property type="evidence" value="ECO:0007669"/>
    <property type="project" value="InterPro"/>
</dbReference>
<dbReference type="Pfam" id="PF00005">
    <property type="entry name" value="ABC_tran"/>
    <property type="match status" value="2"/>
</dbReference>
<evidence type="ECO:0000259" key="13">
    <source>
        <dbReference type="PROSITE" id="PS50929"/>
    </source>
</evidence>
<evidence type="ECO:0000256" key="8">
    <source>
        <dbReference type="ARBA" id="ARBA00022989"/>
    </source>
</evidence>
<dbReference type="InterPro" id="IPR011527">
    <property type="entry name" value="ABC1_TM_dom"/>
</dbReference>
<dbReference type="PANTHER" id="PTHR24223">
    <property type="entry name" value="ATP-BINDING CASSETTE SUB-FAMILY C"/>
    <property type="match status" value="1"/>
</dbReference>
<accession>A0A395NHJ7</accession>
<feature type="domain" description="ABC transmembrane type-1" evidence="13">
    <location>
        <begin position="908"/>
        <end position="1187"/>
    </location>
</feature>
<dbReference type="InterPro" id="IPR044726">
    <property type="entry name" value="ABCC_6TM_D2"/>
</dbReference>
<feature type="transmembrane region" description="Helical" evidence="11">
    <location>
        <begin position="421"/>
        <end position="440"/>
    </location>
</feature>
<dbReference type="EMBL" id="PXOA01000423">
    <property type="protein sequence ID" value="RFU75576.1"/>
    <property type="molecule type" value="Genomic_DNA"/>
</dbReference>
<dbReference type="STRING" id="490622.A0A395NHJ7"/>
<feature type="transmembrane region" description="Helical" evidence="11">
    <location>
        <begin position="318"/>
        <end position="339"/>
    </location>
</feature>
<comment type="similarity">
    <text evidence="2">Belongs to the ABC transporter superfamily. ABCC family. Conjugate transporter (TC 3.A.1.208) subfamily.</text>
</comment>
<evidence type="ECO:0000256" key="9">
    <source>
        <dbReference type="ARBA" id="ARBA00023136"/>
    </source>
</evidence>
<keyword evidence="8 11" id="KW-1133">Transmembrane helix</keyword>
<evidence type="ECO:0000259" key="12">
    <source>
        <dbReference type="PROSITE" id="PS50893"/>
    </source>
</evidence>
<evidence type="ECO:0000256" key="2">
    <source>
        <dbReference type="ARBA" id="ARBA00009726"/>
    </source>
</evidence>
<keyword evidence="6" id="KW-0547">Nucleotide-binding</keyword>
<dbReference type="CDD" id="cd18579">
    <property type="entry name" value="ABC_6TM_ABCC_D1"/>
    <property type="match status" value="1"/>
</dbReference>
<dbReference type="Pfam" id="PF24357">
    <property type="entry name" value="TMD0_ABC"/>
    <property type="match status" value="1"/>
</dbReference>
<dbReference type="InterPro" id="IPR050173">
    <property type="entry name" value="ABC_transporter_C-like"/>
</dbReference>
<dbReference type="PROSITE" id="PS50893">
    <property type="entry name" value="ABC_TRANSPORTER_2"/>
    <property type="match status" value="2"/>
</dbReference>
<keyword evidence="9 11" id="KW-0472">Membrane</keyword>
<dbReference type="Pfam" id="PF00664">
    <property type="entry name" value="ABC_membrane"/>
    <property type="match status" value="2"/>
</dbReference>
<dbReference type="PROSITE" id="PS00211">
    <property type="entry name" value="ABC_TRANSPORTER_1"/>
    <property type="match status" value="2"/>
</dbReference>
<organism evidence="14 15">
    <name type="scientific">Trichoderma arundinaceum</name>
    <dbReference type="NCBI Taxonomy" id="490622"/>
    <lineage>
        <taxon>Eukaryota</taxon>
        <taxon>Fungi</taxon>
        <taxon>Dikarya</taxon>
        <taxon>Ascomycota</taxon>
        <taxon>Pezizomycotina</taxon>
        <taxon>Sordariomycetes</taxon>
        <taxon>Hypocreomycetidae</taxon>
        <taxon>Hypocreales</taxon>
        <taxon>Hypocreaceae</taxon>
        <taxon>Trichoderma</taxon>
    </lineage>
</organism>
<keyword evidence="5 11" id="KW-0812">Transmembrane</keyword>
<keyword evidence="15" id="KW-1185">Reference proteome</keyword>
<sequence length="1468" mass="162547">MDLANNWTTGAALSCDDSFGPVASGCETPRFDFTLLFEQSILNIAPCALLLIISLPRSLYLFRSKPKVLRNRIEIPKLVAYAALVCFQLSLLVLWSVHHETHTRASLAAAALGMADALALSVLSYLEHRRSIRPSTIILVYLVFSIAFDAVQCRTLWLLKTNVLAPVHTATLACKLVVFLLELGEKRDILLSPWNNLTPEATSSIINRSLFWWLNDLLLRGFRTPLSTDTLYEVDDGLKSEKLYDNLLDARRRWAKSRLPRRYRLLLAMCDSLRRPLAIAVLPRLCLIGFRFSQPFLINRVITYIQDKDTNEGARKDVGYALVGATALIYFGSAASIVISNGFHQHKLFRFLTMIRGALTSLVYIRTLEVSAMSSDTSNAAALTLAGTDVTSITRAFESVHEIWANPVEIALAVWLLARQLGLGCIGPAVAVIVCTIVMTKISKHMGPALKAWNEAIQERVTTTSSVVGSMKEVKMLGRASSWTDSIQSLRVAELQRSKKFRKFITYMNVLGNTPSALSPILTFGIAIAVSHHGAQSQLSISTAFTSLSIISLITNPLAKLLSSVPIFMSCIGSFERIEAFITESQNAQSKYIDTDSDVSVKTENIRITNIELTNLRSQDSTIIEADDVSFCVKRGETPVLRGLNIRIRPSTLTVVTGKIGSGKSMLLLGLMGELLAGGRLKLATSGIAFCSQATWLVNTTIQKNILGPEDQEFDSEWYETVIRACALDRDLQQLRDGDQSLVGSKGLTLSGGQKQRVALARALYSRKPLLIADDIFSGLDPESRHHIWTQVFGPSGLFRRQNATAILATHTLDFLQDADQIIILDNGRISHQGTFNDLVDSVAMLKNQQSRDSASTSEASVDEIEEKLPIIQRHVTEAEETVNLTQRMGDSSLYAYYFKSIGWKFGLVALFFSAMEIFLAQFAQIWLKWWTEANESQSEASTGMYYGIYVTILCLGIAAIGADCWFMFVVLIPRSAEWLHWQLLEATMRAPMSFFNSVDTGDLVNRFSQDMSLVDRELPTAVYTSTWGLLSCIADAILIIVGAKYLAAVLPVAILALYALQKFYLRTSRQLRVLDLQAKAPLNTQLLETIEGLSTIRAFRWQPAMTKSSLSLLDRSQRPHYLLLSIQRWLNLVLDLLVTVAAVLLVLFGVTINSSTPGNMAIAMYSALGFSQSLANFLASWTSLETSLGAIARLKEFMQITPREIEPTDSELLKPSASWPSKGQIHWQNIEAFYTKKEEGGDPVLHSISLQIQPGQKVAICGRSGSGKSSLLSTLFGLLDYSGTISVDGLDISQMSKEDLRSGFIVVPQHPVLFPGSLRSNLLYSSDQRAKTPTDSDMIAILERLEVWDAVCQSGSLDTDMSDLALSYGQKQLLCLARAILRKEESKIVILDEAMSAVDHHTEDLMIKSLETEFTEHTVVSIVHRLHTVQKFDALVVLDKGKVVEVGSPRELITENGQLKRFQGAQN</sequence>
<evidence type="ECO:0000313" key="15">
    <source>
        <dbReference type="Proteomes" id="UP000266272"/>
    </source>
</evidence>
<feature type="transmembrane region" description="Helical" evidence="11">
    <location>
        <begin position="41"/>
        <end position="62"/>
    </location>
</feature>
<protein>
    <submittedName>
        <fullName evidence="14">Abc transporter</fullName>
    </submittedName>
</protein>
<dbReference type="InterPro" id="IPR003439">
    <property type="entry name" value="ABC_transporter-like_ATP-bd"/>
</dbReference>
<evidence type="ECO:0000256" key="7">
    <source>
        <dbReference type="ARBA" id="ARBA00022840"/>
    </source>
</evidence>
<dbReference type="FunFam" id="3.40.50.300:FF:002145">
    <property type="entry name" value="ABC transporter (MsbA subfamily)"/>
    <property type="match status" value="1"/>
</dbReference>
<dbReference type="InterPro" id="IPR017871">
    <property type="entry name" value="ABC_transporter-like_CS"/>
</dbReference>
<feature type="transmembrane region" description="Helical" evidence="11">
    <location>
        <begin position="78"/>
        <end position="95"/>
    </location>
</feature>
<dbReference type="Gene3D" id="1.20.1560.10">
    <property type="entry name" value="ABC transporter type 1, transmembrane domain"/>
    <property type="match status" value="2"/>
</dbReference>
<dbReference type="SMART" id="SM00382">
    <property type="entry name" value="AAA"/>
    <property type="match status" value="2"/>
</dbReference>
<proteinExistence type="inferred from homology"/>
<evidence type="ECO:0000256" key="5">
    <source>
        <dbReference type="ARBA" id="ARBA00022692"/>
    </source>
</evidence>
<dbReference type="InterPro" id="IPR003593">
    <property type="entry name" value="AAA+_ATPase"/>
</dbReference>
<evidence type="ECO:0000256" key="1">
    <source>
        <dbReference type="ARBA" id="ARBA00004651"/>
    </source>
</evidence>
<dbReference type="InterPro" id="IPR036640">
    <property type="entry name" value="ABC1_TM_sf"/>
</dbReference>
<feature type="transmembrane region" description="Helical" evidence="11">
    <location>
        <begin position="947"/>
        <end position="973"/>
    </location>
</feature>
<feature type="transmembrane region" description="Helical" evidence="11">
    <location>
        <begin position="107"/>
        <end position="126"/>
    </location>
</feature>
<evidence type="ECO:0000256" key="10">
    <source>
        <dbReference type="ARBA" id="ARBA00023180"/>
    </source>
</evidence>
<keyword evidence="4" id="KW-1003">Cell membrane</keyword>
<dbReference type="GO" id="GO:0005886">
    <property type="term" value="C:plasma membrane"/>
    <property type="evidence" value="ECO:0007669"/>
    <property type="project" value="UniProtKB-SubCell"/>
</dbReference>
<gene>
    <name evidence="14" type="ORF">TARUN_6636</name>
</gene>
<dbReference type="CDD" id="cd18580">
    <property type="entry name" value="ABC_6TM_ABCC_D2"/>
    <property type="match status" value="1"/>
</dbReference>
<keyword evidence="3" id="KW-0813">Transport</keyword>
<keyword evidence="7" id="KW-0067">ATP-binding</keyword>
<feature type="transmembrane region" description="Helical" evidence="11">
    <location>
        <begin position="906"/>
        <end position="927"/>
    </location>
</feature>
<evidence type="ECO:0000256" key="11">
    <source>
        <dbReference type="SAM" id="Phobius"/>
    </source>
</evidence>
<dbReference type="PROSITE" id="PS50929">
    <property type="entry name" value="ABC_TM1F"/>
    <property type="match status" value="2"/>
</dbReference>
<dbReference type="Proteomes" id="UP000266272">
    <property type="component" value="Unassembled WGS sequence"/>
</dbReference>
<dbReference type="FunFam" id="1.20.1560.10:FF:000055">
    <property type="entry name" value="ABC multidrug transporter (Eurofung)"/>
    <property type="match status" value="1"/>
</dbReference>
<dbReference type="FunFam" id="1.20.1560.10:FF:000066">
    <property type="entry name" value="ABC multidrug transporter (Eurofung)"/>
    <property type="match status" value="1"/>
</dbReference>
<feature type="domain" description="ABC transporter" evidence="12">
    <location>
        <begin position="1226"/>
        <end position="1466"/>
    </location>
</feature>
<dbReference type="Gene3D" id="3.40.50.300">
    <property type="entry name" value="P-loop containing nucleotide triphosphate hydrolases"/>
    <property type="match status" value="2"/>
</dbReference>
<feature type="domain" description="ABC transmembrane type-1" evidence="13">
    <location>
        <begin position="285"/>
        <end position="570"/>
    </location>
</feature>
<evidence type="ECO:0000256" key="3">
    <source>
        <dbReference type="ARBA" id="ARBA00022448"/>
    </source>
</evidence>
<dbReference type="GO" id="GO:0140359">
    <property type="term" value="F:ABC-type transporter activity"/>
    <property type="evidence" value="ECO:0007669"/>
    <property type="project" value="InterPro"/>
</dbReference>
<dbReference type="SUPFAM" id="SSF90123">
    <property type="entry name" value="ABC transporter transmembrane region"/>
    <property type="match status" value="2"/>
</dbReference>
<dbReference type="InterPro" id="IPR044746">
    <property type="entry name" value="ABCC_6TM_D1"/>
</dbReference>
<feature type="transmembrane region" description="Helical" evidence="11">
    <location>
        <begin position="1130"/>
        <end position="1151"/>
    </location>
</feature>
<feature type="transmembrane region" description="Helical" evidence="11">
    <location>
        <begin position="1047"/>
        <end position="1066"/>
    </location>
</feature>
<comment type="subcellular location">
    <subcellularLocation>
        <location evidence="1">Cell membrane</location>
        <topology evidence="1">Multi-pass membrane protein</topology>
    </subcellularLocation>
</comment>
<comment type="caution">
    <text evidence="14">The sequence shown here is derived from an EMBL/GenBank/DDBJ whole genome shotgun (WGS) entry which is preliminary data.</text>
</comment>
<reference evidence="14 15" key="1">
    <citation type="journal article" date="2018" name="PLoS Pathog.">
        <title>Evolution of structural diversity of trichothecenes, a family of toxins produced by plant pathogenic and entomopathogenic fungi.</title>
        <authorList>
            <person name="Proctor R.H."/>
            <person name="McCormick S.P."/>
            <person name="Kim H.S."/>
            <person name="Cardoza R.E."/>
            <person name="Stanley A.M."/>
            <person name="Lindo L."/>
            <person name="Kelly A."/>
            <person name="Brown D.W."/>
            <person name="Lee T."/>
            <person name="Vaughan M.M."/>
            <person name="Alexander N.J."/>
            <person name="Busman M."/>
            <person name="Gutierrez S."/>
        </authorList>
    </citation>
    <scope>NUCLEOTIDE SEQUENCE [LARGE SCALE GENOMIC DNA]</scope>
    <source>
        <strain evidence="14 15">IBT 40837</strain>
    </source>
</reference>
<evidence type="ECO:0000256" key="6">
    <source>
        <dbReference type="ARBA" id="ARBA00022741"/>
    </source>
</evidence>
<dbReference type="InterPro" id="IPR056227">
    <property type="entry name" value="TMD0_ABC"/>
</dbReference>
<dbReference type="PANTHER" id="PTHR24223:SF399">
    <property type="entry name" value="ABC TRANSPORTER ATNG"/>
    <property type="match status" value="1"/>
</dbReference>
<dbReference type="SUPFAM" id="SSF52540">
    <property type="entry name" value="P-loop containing nucleoside triphosphate hydrolases"/>
    <property type="match status" value="2"/>
</dbReference>
<dbReference type="OrthoDB" id="6500128at2759"/>
<feature type="transmembrane region" description="Helical" evidence="11">
    <location>
        <begin position="504"/>
        <end position="529"/>
    </location>
</feature>
<evidence type="ECO:0000256" key="4">
    <source>
        <dbReference type="ARBA" id="ARBA00022475"/>
    </source>
</evidence>
<keyword evidence="10" id="KW-0325">Glycoprotein</keyword>
<name>A0A395NHJ7_TRIAR</name>
<dbReference type="InterPro" id="IPR027417">
    <property type="entry name" value="P-loop_NTPase"/>
</dbReference>